<accession>A0A848J917</accession>
<dbReference type="EMBL" id="JABBNU010000037">
    <property type="protein sequence ID" value="NMM50924.1"/>
    <property type="molecule type" value="Genomic_DNA"/>
</dbReference>
<keyword evidence="2" id="KW-1185">Reference proteome</keyword>
<evidence type="ECO:0000313" key="2">
    <source>
        <dbReference type="Proteomes" id="UP000559010"/>
    </source>
</evidence>
<proteinExistence type="predicted"/>
<comment type="caution">
    <text evidence="1">The sequence shown here is derived from an EMBL/GenBank/DDBJ whole genome shotgun (WGS) entry which is preliminary data.</text>
</comment>
<evidence type="ECO:0000313" key="1">
    <source>
        <dbReference type="EMBL" id="NMM50924.1"/>
    </source>
</evidence>
<reference evidence="1 2" key="1">
    <citation type="submission" date="2020-04" db="EMBL/GenBank/DDBJ databases">
        <title>Flammeovirgaceae bacterium KN852 isolated from deep sea.</title>
        <authorList>
            <person name="Zhang D.-C."/>
        </authorList>
    </citation>
    <scope>NUCLEOTIDE SEQUENCE [LARGE SCALE GENOMIC DNA]</scope>
    <source>
        <strain evidence="1 2">KN852</strain>
    </source>
</reference>
<protein>
    <submittedName>
        <fullName evidence="1">Uncharacterized protein</fullName>
    </submittedName>
</protein>
<sequence length="168" mass="19725">IIISFISLSIKGQGFHDRHPELSKFAKNIDSQLGSYKSVKLENEEFLENMTDGGGILKGYFSGDKIVKIELRTGVSNGKYEFDYYFKESELYYIVESFKRYSYDVDSDSWDYSQLEQAFHGDYLMLPAFDYETLGHTRFENDEINPEDVLTLEVEEYIKLLNKKRNER</sequence>
<gene>
    <name evidence="1" type="ORF">HH304_21125</name>
</gene>
<dbReference type="RefSeq" id="WP_169685287.1">
    <property type="nucleotide sequence ID" value="NZ_JABBNU010000037.1"/>
</dbReference>
<dbReference type="Proteomes" id="UP000559010">
    <property type="component" value="Unassembled WGS sequence"/>
</dbReference>
<feature type="non-terminal residue" evidence="1">
    <location>
        <position position="1"/>
    </location>
</feature>
<name>A0A848J917_9BACT</name>
<organism evidence="1 2">
    <name type="scientific">Marinigracilibium pacificum</name>
    <dbReference type="NCBI Taxonomy" id="2729599"/>
    <lineage>
        <taxon>Bacteria</taxon>
        <taxon>Pseudomonadati</taxon>
        <taxon>Bacteroidota</taxon>
        <taxon>Cytophagia</taxon>
        <taxon>Cytophagales</taxon>
        <taxon>Flammeovirgaceae</taxon>
        <taxon>Marinigracilibium</taxon>
    </lineage>
</organism>
<dbReference type="AlphaFoldDB" id="A0A848J917"/>